<dbReference type="Gene3D" id="3.40.50.1010">
    <property type="entry name" value="5'-nuclease"/>
    <property type="match status" value="1"/>
</dbReference>
<reference evidence="17" key="2">
    <citation type="journal article" date="2021" name="Genome Biol. Evol.">
        <title>Developing a high-quality reference genome for a parasitic bivalve with doubly uniparental inheritance (Bivalvia: Unionida).</title>
        <authorList>
            <person name="Smith C.H."/>
        </authorList>
    </citation>
    <scope>NUCLEOTIDE SEQUENCE</scope>
    <source>
        <strain evidence="17">CHS0354</strain>
        <tissue evidence="17">Mantle</tissue>
    </source>
</reference>
<protein>
    <recommendedName>
        <fullName evidence="3 12">RNA-binding protein NOB1</fullName>
    </recommendedName>
</protein>
<organism evidence="17 18">
    <name type="scientific">Potamilus streckersoni</name>
    <dbReference type="NCBI Taxonomy" id="2493646"/>
    <lineage>
        <taxon>Eukaryota</taxon>
        <taxon>Metazoa</taxon>
        <taxon>Spiralia</taxon>
        <taxon>Lophotrochozoa</taxon>
        <taxon>Mollusca</taxon>
        <taxon>Bivalvia</taxon>
        <taxon>Autobranchia</taxon>
        <taxon>Heteroconchia</taxon>
        <taxon>Palaeoheterodonta</taxon>
        <taxon>Unionida</taxon>
        <taxon>Unionoidea</taxon>
        <taxon>Unionidae</taxon>
        <taxon>Ambleminae</taxon>
        <taxon>Lampsilini</taxon>
        <taxon>Potamilus</taxon>
    </lineage>
</organism>
<evidence type="ECO:0000256" key="1">
    <source>
        <dbReference type="ARBA" id="ARBA00004123"/>
    </source>
</evidence>
<dbReference type="FunFam" id="3.40.50.1010:FF:000018">
    <property type="entry name" value="RNA-binding protein NOB1"/>
    <property type="match status" value="1"/>
</dbReference>
<dbReference type="InterPro" id="IPR039907">
    <property type="entry name" value="NOB1"/>
</dbReference>
<keyword evidence="10 12" id="KW-0539">Nucleus</keyword>
<keyword evidence="8" id="KW-0378">Hydrolase</keyword>
<reference evidence="17" key="1">
    <citation type="journal article" date="2021" name="Genome Biol. Evol.">
        <title>A High-Quality Reference Genome for a Parasitic Bivalve with Doubly Uniparental Inheritance (Bivalvia: Unionida).</title>
        <authorList>
            <person name="Smith C.H."/>
        </authorList>
    </citation>
    <scope>NUCLEOTIDE SEQUENCE</scope>
    <source>
        <strain evidence="17">CHS0354</strain>
    </source>
</reference>
<evidence type="ECO:0000256" key="4">
    <source>
        <dbReference type="ARBA" id="ARBA00022553"/>
    </source>
</evidence>
<dbReference type="PIRSF" id="PIRSF037125">
    <property type="entry name" value="D-site_20S_pre-rRNA_nuclease"/>
    <property type="match status" value="1"/>
</dbReference>
<keyword evidence="7" id="KW-0863">Zinc-finger</keyword>
<evidence type="ECO:0000313" key="17">
    <source>
        <dbReference type="EMBL" id="KAK3589295.1"/>
    </source>
</evidence>
<evidence type="ECO:0000256" key="3">
    <source>
        <dbReference type="ARBA" id="ARBA00018439"/>
    </source>
</evidence>
<keyword evidence="6 12" id="KW-0479">Metal-binding</keyword>
<dbReference type="GO" id="GO:0030688">
    <property type="term" value="C:preribosome, small subunit precursor"/>
    <property type="evidence" value="ECO:0007669"/>
    <property type="project" value="TreeGrafter"/>
</dbReference>
<feature type="binding site" evidence="13">
    <location>
        <position position="340"/>
    </location>
    <ligand>
        <name>Zn(2+)</name>
        <dbReference type="ChEBI" id="CHEBI:29105"/>
    </ligand>
</feature>
<dbReference type="GO" id="GO:0008270">
    <property type="term" value="F:zinc ion binding"/>
    <property type="evidence" value="ECO:0007669"/>
    <property type="project" value="UniProtKB-KW"/>
</dbReference>
<keyword evidence="18" id="KW-1185">Reference proteome</keyword>
<dbReference type="GO" id="GO:0016787">
    <property type="term" value="F:hydrolase activity"/>
    <property type="evidence" value="ECO:0007669"/>
    <property type="project" value="UniProtKB-KW"/>
</dbReference>
<evidence type="ECO:0000256" key="13">
    <source>
        <dbReference type="PIRSR" id="PIRSR037125-1"/>
    </source>
</evidence>
<dbReference type="AlphaFoldDB" id="A0AAE0SC26"/>
<feature type="compositionally biased region" description="Acidic residues" evidence="14">
    <location>
        <begin position="262"/>
        <end position="276"/>
    </location>
</feature>
<evidence type="ECO:0000256" key="8">
    <source>
        <dbReference type="ARBA" id="ARBA00022801"/>
    </source>
</evidence>
<sequence length="482" mass="54433">MAKVAHVVADSGAFLRNAPLQSIGENIYSLPEVVDEVRDKETRQRLKVLPYDIIFRQPSPESIKFVTDFSKKTGDYRNLSAVDIRVMALAYQLEKEFLGTNHIKLVPDSKVEWTATKRMLEKPTDIAGFFLAPKKSTSRTASESTDTHVLEPETSQDCFRMEETSGKVQCVGCTESSSQNKLAENQSVSNINMDSNIEISHIVEKEDIEKDSLVKADVLHKENAENIDYVSKDDNIESDNRKNVDNVGKEGEIIPDNHLEEGSTDEEEDEDDDDDGWITPSNIKAMKEKMTAGDIEQAKVVVGCLTTDFSMQNVLIQMGLNVISVDGMLIRRAKNFVLRCFACMKICKDLTKEFCPHCGNKSLQRVSMTVEEDGTVRYFLSRRKPVTSRGLKYSLPMPRGGKHSENPRLCEDQPAAQQRMSKKARQQKDIFNSDYIPGQSPFSVNDVTSRAAQLGIQSHEGRNAYWMKRNPNEVKKNYGRRK</sequence>
<evidence type="ECO:0000256" key="11">
    <source>
        <dbReference type="ARBA" id="ARBA00045628"/>
    </source>
</evidence>
<gene>
    <name evidence="17" type="ORF">CHS0354_026947</name>
</gene>
<keyword evidence="4" id="KW-0597">Phosphoprotein</keyword>
<feature type="compositionally biased region" description="Basic and acidic residues" evidence="14">
    <location>
        <begin position="236"/>
        <end position="261"/>
    </location>
</feature>
<dbReference type="Gene3D" id="6.20.210.10">
    <property type="entry name" value="Nin one binding (NOB1), Zn-ribbon-like"/>
    <property type="match status" value="1"/>
</dbReference>
<dbReference type="SUPFAM" id="SSF144206">
    <property type="entry name" value="NOB1 zinc finger-like"/>
    <property type="match status" value="1"/>
</dbReference>
<feature type="compositionally biased region" description="Basic and acidic residues" evidence="14">
    <location>
        <begin position="402"/>
        <end position="411"/>
    </location>
</feature>
<accession>A0AAE0SC26</accession>
<dbReference type="Pfam" id="PF08772">
    <property type="entry name" value="Zn_ribbon_NOB1"/>
    <property type="match status" value="1"/>
</dbReference>
<feature type="region of interest" description="Disordered" evidence="14">
    <location>
        <begin position="236"/>
        <end position="277"/>
    </location>
</feature>
<evidence type="ECO:0000259" key="15">
    <source>
        <dbReference type="Pfam" id="PF08772"/>
    </source>
</evidence>
<dbReference type="Pfam" id="PF17146">
    <property type="entry name" value="PIN_6"/>
    <property type="match status" value="1"/>
</dbReference>
<dbReference type="InterPro" id="IPR017117">
    <property type="entry name" value="Nob1_euk"/>
</dbReference>
<dbReference type="Proteomes" id="UP001195483">
    <property type="component" value="Unassembled WGS sequence"/>
</dbReference>
<dbReference type="PANTHER" id="PTHR12814">
    <property type="entry name" value="RNA-BINDING PROTEIN NOB1"/>
    <property type="match status" value="1"/>
</dbReference>
<dbReference type="PANTHER" id="PTHR12814:SF2">
    <property type="entry name" value="RNA-BINDING PROTEIN NOB1"/>
    <property type="match status" value="1"/>
</dbReference>
<feature type="region of interest" description="Disordered" evidence="14">
    <location>
        <begin position="390"/>
        <end position="427"/>
    </location>
</feature>
<feature type="binding site" evidence="13">
    <location>
        <position position="343"/>
    </location>
    <ligand>
        <name>Zn(2+)</name>
        <dbReference type="ChEBI" id="CHEBI:29105"/>
    </ligand>
</feature>
<evidence type="ECO:0000256" key="9">
    <source>
        <dbReference type="ARBA" id="ARBA00022833"/>
    </source>
</evidence>
<reference evidence="17" key="3">
    <citation type="submission" date="2023-05" db="EMBL/GenBank/DDBJ databases">
        <authorList>
            <person name="Smith C.H."/>
        </authorList>
    </citation>
    <scope>NUCLEOTIDE SEQUENCE</scope>
    <source>
        <strain evidence="17">CHS0354</strain>
        <tissue evidence="17">Mantle</tissue>
    </source>
</reference>
<evidence type="ECO:0000256" key="14">
    <source>
        <dbReference type="SAM" id="MobiDB-lite"/>
    </source>
</evidence>
<evidence type="ECO:0000256" key="6">
    <source>
        <dbReference type="ARBA" id="ARBA00022723"/>
    </source>
</evidence>
<dbReference type="InterPro" id="IPR036283">
    <property type="entry name" value="NOB1_Zf-like_sf"/>
</dbReference>
<evidence type="ECO:0000256" key="5">
    <source>
        <dbReference type="ARBA" id="ARBA00022722"/>
    </source>
</evidence>
<comment type="similarity">
    <text evidence="2 12">Belongs to the NOB1 family.</text>
</comment>
<proteinExistence type="inferred from homology"/>
<evidence type="ECO:0000256" key="10">
    <source>
        <dbReference type="ARBA" id="ARBA00023242"/>
    </source>
</evidence>
<name>A0AAE0SC26_9BIVA</name>
<evidence type="ECO:0000256" key="2">
    <source>
        <dbReference type="ARBA" id="ARBA00005858"/>
    </source>
</evidence>
<dbReference type="InterPro" id="IPR014881">
    <property type="entry name" value="NOB1_Zn-bd"/>
</dbReference>
<dbReference type="EMBL" id="JAEAOA010001605">
    <property type="protein sequence ID" value="KAK3589295.1"/>
    <property type="molecule type" value="Genomic_DNA"/>
</dbReference>
<dbReference type="GO" id="GO:0004521">
    <property type="term" value="F:RNA endonuclease activity"/>
    <property type="evidence" value="ECO:0007669"/>
    <property type="project" value="UniProtKB-UniRule"/>
</dbReference>
<evidence type="ECO:0000256" key="7">
    <source>
        <dbReference type="ARBA" id="ARBA00022771"/>
    </source>
</evidence>
<keyword evidence="5" id="KW-0540">Nuclease</keyword>
<dbReference type="GO" id="GO:0030490">
    <property type="term" value="P:maturation of SSU-rRNA"/>
    <property type="evidence" value="ECO:0007669"/>
    <property type="project" value="TreeGrafter"/>
</dbReference>
<dbReference type="GO" id="GO:0005634">
    <property type="term" value="C:nucleus"/>
    <property type="evidence" value="ECO:0007669"/>
    <property type="project" value="UniProtKB-SubCell"/>
</dbReference>
<evidence type="ECO:0000256" key="12">
    <source>
        <dbReference type="PIRNR" id="PIRNR037125"/>
    </source>
</evidence>
<comment type="function">
    <text evidence="11">May play a role in mRNA degradation. Endonuclease required for processing of 20S pre-rRNA precursor and biogenesis of 40S ribosomal subunits.</text>
</comment>
<evidence type="ECO:0000313" key="18">
    <source>
        <dbReference type="Proteomes" id="UP001195483"/>
    </source>
</evidence>
<feature type="domain" description="Nin one binding (NOB1) Zn-ribbon-like" evidence="15">
    <location>
        <begin position="330"/>
        <end position="401"/>
    </location>
</feature>
<dbReference type="InterPro" id="IPR033411">
    <property type="entry name" value="Ribonuclease_PIN"/>
</dbReference>
<feature type="binding site" evidence="13">
    <location>
        <position position="355"/>
    </location>
    <ligand>
        <name>Zn(2+)</name>
        <dbReference type="ChEBI" id="CHEBI:29105"/>
    </ligand>
</feature>
<keyword evidence="9 12" id="KW-0862">Zinc</keyword>
<feature type="domain" description="Ribonuclease PIN" evidence="16">
    <location>
        <begin position="7"/>
        <end position="93"/>
    </location>
</feature>
<comment type="subcellular location">
    <subcellularLocation>
        <location evidence="1 12">Nucleus</location>
    </subcellularLocation>
</comment>
<evidence type="ECO:0000259" key="16">
    <source>
        <dbReference type="Pfam" id="PF17146"/>
    </source>
</evidence>
<comment type="caution">
    <text evidence="17">The sequence shown here is derived from an EMBL/GenBank/DDBJ whole genome shotgun (WGS) entry which is preliminary data.</text>
</comment>
<dbReference type="CDD" id="cd09876">
    <property type="entry name" value="PIN_Nob1-like"/>
    <property type="match status" value="1"/>
</dbReference>
<feature type="binding site" evidence="13">
    <location>
        <position position="358"/>
    </location>
    <ligand>
        <name>Zn(2+)</name>
        <dbReference type="ChEBI" id="CHEBI:29105"/>
    </ligand>
</feature>